<dbReference type="InterPro" id="IPR052832">
    <property type="entry name" value="Starch-Glucan_Phosphatase"/>
</dbReference>
<dbReference type="SMART" id="SM01065">
    <property type="entry name" value="CBM_2"/>
    <property type="match status" value="1"/>
</dbReference>
<organism evidence="3 4">
    <name type="scientific">Paramecium primaurelia</name>
    <dbReference type="NCBI Taxonomy" id="5886"/>
    <lineage>
        <taxon>Eukaryota</taxon>
        <taxon>Sar</taxon>
        <taxon>Alveolata</taxon>
        <taxon>Ciliophora</taxon>
        <taxon>Intramacronucleata</taxon>
        <taxon>Oligohymenophorea</taxon>
        <taxon>Peniculida</taxon>
        <taxon>Parameciidae</taxon>
        <taxon>Paramecium</taxon>
    </lineage>
</organism>
<evidence type="ECO:0000313" key="4">
    <source>
        <dbReference type="Proteomes" id="UP000688137"/>
    </source>
</evidence>
<dbReference type="InterPro" id="IPR000340">
    <property type="entry name" value="Dual-sp_phosphatase_cat-dom"/>
</dbReference>
<evidence type="ECO:0000313" key="3">
    <source>
        <dbReference type="EMBL" id="CAD8082094.1"/>
    </source>
</evidence>
<dbReference type="AlphaFoldDB" id="A0A8S1N4X2"/>
<dbReference type="GO" id="GO:2001070">
    <property type="term" value="F:starch binding"/>
    <property type="evidence" value="ECO:0007669"/>
    <property type="project" value="InterPro"/>
</dbReference>
<evidence type="ECO:0000259" key="2">
    <source>
        <dbReference type="PROSITE" id="PS50056"/>
    </source>
</evidence>
<name>A0A8S1N4X2_PARPR</name>
<dbReference type="Pfam" id="PF00686">
    <property type="entry name" value="CBM_20"/>
    <property type="match status" value="1"/>
</dbReference>
<proteinExistence type="predicted"/>
<dbReference type="Pfam" id="PF00782">
    <property type="entry name" value="DSPc"/>
    <property type="match status" value="1"/>
</dbReference>
<dbReference type="InterPro" id="IPR020422">
    <property type="entry name" value="TYR_PHOSPHATASE_DUAL_dom"/>
</dbReference>
<reference evidence="3" key="1">
    <citation type="submission" date="2021-01" db="EMBL/GenBank/DDBJ databases">
        <authorList>
            <consortium name="Genoscope - CEA"/>
            <person name="William W."/>
        </authorList>
    </citation>
    <scope>NUCLEOTIDE SEQUENCE</scope>
</reference>
<dbReference type="InterPro" id="IPR000387">
    <property type="entry name" value="Tyr_Pase_dom"/>
</dbReference>
<dbReference type="InterPro" id="IPR002044">
    <property type="entry name" value="CBM20"/>
</dbReference>
<dbReference type="PANTHER" id="PTHR46642">
    <property type="entry name" value="DUAL SPECIFICITY PHOSPHATASE, SUBGROUP, CATALYTIC DOMAIN"/>
    <property type="match status" value="1"/>
</dbReference>
<protein>
    <submittedName>
        <fullName evidence="3">Uncharacterized protein</fullName>
    </submittedName>
</protein>
<dbReference type="SMART" id="SM00195">
    <property type="entry name" value="DSPc"/>
    <property type="match status" value="1"/>
</dbReference>
<keyword evidence="4" id="KW-1185">Reference proteome</keyword>
<dbReference type="PANTHER" id="PTHR46642:SF3">
    <property type="entry name" value="PHOSPHOGLUCAN PHOSPHATASE DSP4, CHLOROPLASTIC"/>
    <property type="match status" value="1"/>
</dbReference>
<dbReference type="PROSITE" id="PS50054">
    <property type="entry name" value="TYR_PHOSPHATASE_DUAL"/>
    <property type="match status" value="1"/>
</dbReference>
<feature type="domain" description="Tyrosine specific protein phosphatases" evidence="2">
    <location>
        <begin position="260"/>
        <end position="318"/>
    </location>
</feature>
<dbReference type="EMBL" id="CAJJDM010000070">
    <property type="protein sequence ID" value="CAD8082094.1"/>
    <property type="molecule type" value="Genomic_DNA"/>
</dbReference>
<feature type="domain" description="Tyrosine-protein phosphatase" evidence="1">
    <location>
        <begin position="182"/>
        <end position="333"/>
    </location>
</feature>
<dbReference type="Proteomes" id="UP000688137">
    <property type="component" value="Unassembled WGS sequence"/>
</dbReference>
<evidence type="ECO:0000259" key="1">
    <source>
        <dbReference type="PROSITE" id="PS50054"/>
    </source>
</evidence>
<sequence length="333" mass="39168">MSCISVQKHVNYGEVILIVGDCHKIQWNVQNGIQMQWNQDDIWSVTLDSCCLPMNYRYVVVKQDNRQIVEWEDGINRVFNSHQDVQDIWGHLRITLKFMNYLHSNITLNLYTQTGRHKIPFNRIEDECISTFQIPNKSIHQLAYKYQSNEKWERGSARMINTHPIINNVIHVIDQGVDFNLNYNRIFENLYVGSFIYIDEIRILQDMGVNAILNLQTVEDLINKDLSEDYFNELQSQSQSLGIIYIQCPIKDCNKRSYLQNGIHAYQILRKLLDQGKCVYIHCTDGIQRSVQTIILYMVQDLNYSLEQAIELVQVIRPRSKPIREVLQKLLNL</sequence>
<gene>
    <name evidence="3" type="ORF">PPRIM_AZ9-3.1.T0670081</name>
</gene>
<dbReference type="PROSITE" id="PS50056">
    <property type="entry name" value="TYR_PHOSPHATASE_2"/>
    <property type="match status" value="1"/>
</dbReference>
<accession>A0A8S1N4X2</accession>
<comment type="caution">
    <text evidence="3">The sequence shown here is derived from an EMBL/GenBank/DDBJ whole genome shotgun (WGS) entry which is preliminary data.</text>
</comment>
<dbReference type="OMA" id="IEGECTQ"/>